<dbReference type="PANTHER" id="PTHR33376">
    <property type="match status" value="1"/>
</dbReference>
<dbReference type="InterPro" id="IPR018389">
    <property type="entry name" value="DctP_fam"/>
</dbReference>
<organism evidence="2">
    <name type="scientific">marine metagenome</name>
    <dbReference type="NCBI Taxonomy" id="408172"/>
    <lineage>
        <taxon>unclassified sequences</taxon>
        <taxon>metagenomes</taxon>
        <taxon>ecological metagenomes</taxon>
    </lineage>
</organism>
<dbReference type="InterPro" id="IPR038404">
    <property type="entry name" value="TRAP_DctP_sf"/>
</dbReference>
<protein>
    <submittedName>
        <fullName evidence="2">Uncharacterized protein</fullName>
    </submittedName>
</protein>
<dbReference type="Pfam" id="PF03480">
    <property type="entry name" value="DctP"/>
    <property type="match status" value="1"/>
</dbReference>
<accession>A0A381TYX6</accession>
<dbReference type="Gene3D" id="3.40.190.170">
    <property type="entry name" value="Bacterial extracellular solute-binding protein, family 7"/>
    <property type="match status" value="1"/>
</dbReference>
<evidence type="ECO:0000256" key="1">
    <source>
        <dbReference type="ARBA" id="ARBA00022729"/>
    </source>
</evidence>
<dbReference type="PANTHER" id="PTHR33376:SF4">
    <property type="entry name" value="SIALIC ACID-BINDING PERIPLASMIC PROTEIN SIAP"/>
    <property type="match status" value="1"/>
</dbReference>
<reference evidence="2" key="1">
    <citation type="submission" date="2018-05" db="EMBL/GenBank/DDBJ databases">
        <authorList>
            <person name="Lanie J.A."/>
            <person name="Ng W.-L."/>
            <person name="Kazmierczak K.M."/>
            <person name="Andrzejewski T.M."/>
            <person name="Davidsen T.M."/>
            <person name="Wayne K.J."/>
            <person name="Tettelin H."/>
            <person name="Glass J.I."/>
            <person name="Rusch D."/>
            <person name="Podicherti R."/>
            <person name="Tsui H.-C.T."/>
            <person name="Winkler M.E."/>
        </authorList>
    </citation>
    <scope>NUCLEOTIDE SEQUENCE</scope>
</reference>
<name>A0A381TYX6_9ZZZZ</name>
<dbReference type="NCBIfam" id="NF037995">
    <property type="entry name" value="TRAP_S1"/>
    <property type="match status" value="1"/>
</dbReference>
<proteinExistence type="predicted"/>
<sequence>MIVQKKTLKAVLIGTAITLLSGSAGAVDWIMASGYPDSNFHTKNIRAFIKDVEATTSVKINLNANDTLMKLDAIKSGLQRGQIPIGEIRLGVYGNEDPMYILAGLPFIAPDYATAWLLKDLAKGYIDNAFKEKGLKILYYTPWPGQGFYTKFPVNSTSDFKGKKLRIYSTATQKMGQMLGFNATILPFAEIPQAFSTGLIEALFTSPQTGIDIQAWDNTKHFTYAGAIFSKNAVVVGEKYFSALSANDQSNMLAAAARAELRGWEMSAATTVAQMAILKKNGMTVVNAPDSVITKMKEIGKEMMAGWRKDASPEAIAVLDRYLALQ</sequence>
<gene>
    <name evidence="2" type="ORF">METZ01_LOCUS73512</name>
</gene>
<dbReference type="CDD" id="cd13602">
    <property type="entry name" value="PBP2_TRAP_BpDctp6_7"/>
    <property type="match status" value="1"/>
</dbReference>
<evidence type="ECO:0000313" key="2">
    <source>
        <dbReference type="EMBL" id="SVA20658.1"/>
    </source>
</evidence>
<dbReference type="EMBL" id="UINC01005335">
    <property type="protein sequence ID" value="SVA20658.1"/>
    <property type="molecule type" value="Genomic_DNA"/>
</dbReference>
<dbReference type="GO" id="GO:0055085">
    <property type="term" value="P:transmembrane transport"/>
    <property type="evidence" value="ECO:0007669"/>
    <property type="project" value="InterPro"/>
</dbReference>
<keyword evidence="1" id="KW-0732">Signal</keyword>
<dbReference type="AlphaFoldDB" id="A0A381TYX6"/>